<gene>
    <name evidence="1" type="ORF">A3B18_01050</name>
</gene>
<dbReference type="Gene3D" id="3.30.428.10">
    <property type="entry name" value="HIT-like"/>
    <property type="match status" value="1"/>
</dbReference>
<organism evidence="1 2">
    <name type="scientific">Candidatus Giovannonibacteria bacterium RIFCSPLOWO2_01_FULL_46_13</name>
    <dbReference type="NCBI Taxonomy" id="1798352"/>
    <lineage>
        <taxon>Bacteria</taxon>
        <taxon>Candidatus Giovannoniibacteriota</taxon>
    </lineage>
</organism>
<feature type="non-terminal residue" evidence="1">
    <location>
        <position position="1"/>
    </location>
</feature>
<evidence type="ECO:0000313" key="1">
    <source>
        <dbReference type="EMBL" id="OGF82243.1"/>
    </source>
</evidence>
<accession>A0A1F5X334</accession>
<evidence type="ECO:0008006" key="3">
    <source>
        <dbReference type="Google" id="ProtNLM"/>
    </source>
</evidence>
<dbReference type="SUPFAM" id="SSF54197">
    <property type="entry name" value="HIT-like"/>
    <property type="match status" value="1"/>
</dbReference>
<comment type="caution">
    <text evidence="1">The sequence shown here is derived from an EMBL/GenBank/DDBJ whole genome shotgun (WGS) entry which is preliminary data.</text>
</comment>
<name>A0A1F5X334_9BACT</name>
<reference evidence="1 2" key="1">
    <citation type="journal article" date="2016" name="Nat. Commun.">
        <title>Thousands of microbial genomes shed light on interconnected biogeochemical processes in an aquifer system.</title>
        <authorList>
            <person name="Anantharaman K."/>
            <person name="Brown C.T."/>
            <person name="Hug L.A."/>
            <person name="Sharon I."/>
            <person name="Castelle C.J."/>
            <person name="Probst A.J."/>
            <person name="Thomas B.C."/>
            <person name="Singh A."/>
            <person name="Wilkins M.J."/>
            <person name="Karaoz U."/>
            <person name="Brodie E.L."/>
            <person name="Williams K.H."/>
            <person name="Hubbard S.S."/>
            <person name="Banfield J.F."/>
        </authorList>
    </citation>
    <scope>NUCLEOTIDE SEQUENCE [LARGE SCALE GENOMIC DNA]</scope>
</reference>
<dbReference type="EMBL" id="MFIE01000026">
    <property type="protein sequence ID" value="OGF82243.1"/>
    <property type="molecule type" value="Genomic_DNA"/>
</dbReference>
<protein>
    <recommendedName>
        <fullName evidence="3">HIT domain-containing protein</fullName>
    </recommendedName>
</protein>
<sequence>GNQFDSTFRTLVRKEKKESYVDLWNCRSQEQLDHMIAVRDEGICPFCTEHRQKYLRETLKDGKYWFMTYNRFPLKNTRPHLLLVYKVRHVETVRDMDPKAGEELFKFEQWAKMEYAAAGGFLAMREGDPWVSGATIRHLHAHFIFPKNSQGQPGYLPIRLNIV</sequence>
<dbReference type="AlphaFoldDB" id="A0A1F5X334"/>
<dbReference type="InterPro" id="IPR036265">
    <property type="entry name" value="HIT-like_sf"/>
</dbReference>
<dbReference type="Proteomes" id="UP000178684">
    <property type="component" value="Unassembled WGS sequence"/>
</dbReference>
<proteinExistence type="predicted"/>
<evidence type="ECO:0000313" key="2">
    <source>
        <dbReference type="Proteomes" id="UP000178684"/>
    </source>
</evidence>